<dbReference type="Proteomes" id="UP000324392">
    <property type="component" value="Chromosome"/>
</dbReference>
<proteinExistence type="predicted"/>
<protein>
    <submittedName>
        <fullName evidence="1">Uncharacterized protein</fullName>
    </submittedName>
</protein>
<reference evidence="1 2" key="1">
    <citation type="submission" date="2019-03" db="EMBL/GenBank/DDBJ databases">
        <title>The genome sequence of Candidatus Serratia symbiotica strain IS.</title>
        <authorList>
            <person name="Nikoh N."/>
            <person name="Koga R."/>
            <person name="Oshima K."/>
            <person name="Hattori M."/>
            <person name="Fukatsu T."/>
        </authorList>
    </citation>
    <scope>NUCLEOTIDE SEQUENCE [LARGE SCALE GENOMIC DNA]</scope>
    <source>
        <strain evidence="1 2">IS</strain>
    </source>
</reference>
<name>A0A455VPL4_9GAMM</name>
<dbReference type="EMBL" id="AP019531">
    <property type="protein sequence ID" value="BBI91905.1"/>
    <property type="molecule type" value="Genomic_DNA"/>
</dbReference>
<gene>
    <name evidence="1" type="ORF">SSYIS1_13510</name>
</gene>
<organism evidence="1 2">
    <name type="scientific">Serratia symbiotica</name>
    <dbReference type="NCBI Taxonomy" id="138074"/>
    <lineage>
        <taxon>Bacteria</taxon>
        <taxon>Pseudomonadati</taxon>
        <taxon>Pseudomonadota</taxon>
        <taxon>Gammaproteobacteria</taxon>
        <taxon>Enterobacterales</taxon>
        <taxon>Yersiniaceae</taxon>
        <taxon>Serratia</taxon>
    </lineage>
</organism>
<dbReference type="AlphaFoldDB" id="A0A455VPL4"/>
<accession>A0A455VPL4</accession>
<evidence type="ECO:0000313" key="1">
    <source>
        <dbReference type="EMBL" id="BBI91905.1"/>
    </source>
</evidence>
<evidence type="ECO:0000313" key="2">
    <source>
        <dbReference type="Proteomes" id="UP000324392"/>
    </source>
</evidence>
<sequence>MHYCSIPMVWQFIHQDQRYQLWQIKAGKCFLTKNLSH</sequence>